<name>A0A077ZL79_TRITR</name>
<evidence type="ECO:0000313" key="2">
    <source>
        <dbReference type="Proteomes" id="UP000030665"/>
    </source>
</evidence>
<organism evidence="1 2">
    <name type="scientific">Trichuris trichiura</name>
    <name type="common">Whipworm</name>
    <name type="synonym">Trichocephalus trichiurus</name>
    <dbReference type="NCBI Taxonomy" id="36087"/>
    <lineage>
        <taxon>Eukaryota</taxon>
        <taxon>Metazoa</taxon>
        <taxon>Ecdysozoa</taxon>
        <taxon>Nematoda</taxon>
        <taxon>Enoplea</taxon>
        <taxon>Dorylaimia</taxon>
        <taxon>Trichinellida</taxon>
        <taxon>Trichuridae</taxon>
        <taxon>Trichuris</taxon>
    </lineage>
</organism>
<dbReference type="AlphaFoldDB" id="A0A077ZL79"/>
<reference evidence="1" key="1">
    <citation type="submission" date="2014-01" db="EMBL/GenBank/DDBJ databases">
        <authorList>
            <person name="Aslett M."/>
        </authorList>
    </citation>
    <scope>NUCLEOTIDE SEQUENCE</scope>
</reference>
<protein>
    <submittedName>
        <fullName evidence="1">Uncharacterized protein</fullName>
    </submittedName>
</protein>
<sequence length="136" mass="15527">MSTKQFSSRITNVVHSSRSWRHPRFGPAKDTIPSLASRVVRIAWKERYCYGEGYDDARVIVHLGVVVRPGSVTVEPRMLTIFLCRPPPKLTKFWQVGCQYVNKRKVNLDTSTINVCGKLTALPVTWYMNALRTCTL</sequence>
<reference evidence="1" key="2">
    <citation type="submission" date="2014-03" db="EMBL/GenBank/DDBJ databases">
        <title>The whipworm genome and dual-species transcriptomics of an intimate host-pathogen interaction.</title>
        <authorList>
            <person name="Foth B.J."/>
            <person name="Tsai I.J."/>
            <person name="Reid A.J."/>
            <person name="Bancroft A.J."/>
            <person name="Nichol S."/>
            <person name="Tracey A."/>
            <person name="Holroyd N."/>
            <person name="Cotton J.A."/>
            <person name="Stanley E.J."/>
            <person name="Zarowiecki M."/>
            <person name="Liu J.Z."/>
            <person name="Huckvale T."/>
            <person name="Cooper P.J."/>
            <person name="Grencis R.K."/>
            <person name="Berriman M."/>
        </authorList>
    </citation>
    <scope>NUCLEOTIDE SEQUENCE [LARGE SCALE GENOMIC DNA]</scope>
</reference>
<keyword evidence="2" id="KW-1185">Reference proteome</keyword>
<dbReference type="EMBL" id="HG807809">
    <property type="protein sequence ID" value="CDW61077.1"/>
    <property type="molecule type" value="Genomic_DNA"/>
</dbReference>
<gene>
    <name evidence="1" type="ORF">TTRE_0000950001</name>
</gene>
<accession>A0A077ZL79</accession>
<dbReference type="Proteomes" id="UP000030665">
    <property type="component" value="Unassembled WGS sequence"/>
</dbReference>
<proteinExistence type="predicted"/>
<evidence type="ECO:0000313" key="1">
    <source>
        <dbReference type="EMBL" id="CDW61077.1"/>
    </source>
</evidence>